<keyword evidence="1" id="KW-0805">Transcription regulation</keyword>
<reference evidence="5 6" key="1">
    <citation type="submission" date="2018-08" db="EMBL/GenBank/DDBJ databases">
        <title>Fibrisoma montanum sp. nov., isolated from Danxia mountain soil.</title>
        <authorList>
            <person name="Huang Y."/>
        </authorList>
    </citation>
    <scope>NUCLEOTIDE SEQUENCE [LARGE SCALE GENOMIC DNA]</scope>
    <source>
        <strain evidence="5 6">HYT19</strain>
    </source>
</reference>
<evidence type="ECO:0000256" key="2">
    <source>
        <dbReference type="ARBA" id="ARBA00023125"/>
    </source>
</evidence>
<dbReference type="Gene3D" id="1.10.10.60">
    <property type="entry name" value="Homeodomain-like"/>
    <property type="match status" value="1"/>
</dbReference>
<keyword evidence="3" id="KW-0804">Transcription</keyword>
<keyword evidence="2" id="KW-0238">DNA-binding</keyword>
<keyword evidence="6" id="KW-1185">Reference proteome</keyword>
<organism evidence="5 6">
    <name type="scientific">Fibrisoma montanum</name>
    <dbReference type="NCBI Taxonomy" id="2305895"/>
    <lineage>
        <taxon>Bacteria</taxon>
        <taxon>Pseudomonadati</taxon>
        <taxon>Bacteroidota</taxon>
        <taxon>Cytophagia</taxon>
        <taxon>Cytophagales</taxon>
        <taxon>Spirosomataceae</taxon>
        <taxon>Fibrisoma</taxon>
    </lineage>
</organism>
<dbReference type="InterPro" id="IPR018060">
    <property type="entry name" value="HTH_AraC"/>
</dbReference>
<proteinExistence type="predicted"/>
<evidence type="ECO:0000313" key="6">
    <source>
        <dbReference type="Proteomes" id="UP000283523"/>
    </source>
</evidence>
<dbReference type="Pfam" id="PF12833">
    <property type="entry name" value="HTH_18"/>
    <property type="match status" value="1"/>
</dbReference>
<dbReference type="GO" id="GO:0003700">
    <property type="term" value="F:DNA-binding transcription factor activity"/>
    <property type="evidence" value="ECO:0007669"/>
    <property type="project" value="InterPro"/>
</dbReference>
<dbReference type="InterPro" id="IPR020449">
    <property type="entry name" value="Tscrpt_reg_AraC-type_HTH"/>
</dbReference>
<evidence type="ECO:0000256" key="1">
    <source>
        <dbReference type="ARBA" id="ARBA00023015"/>
    </source>
</evidence>
<dbReference type="Proteomes" id="UP000283523">
    <property type="component" value="Unassembled WGS sequence"/>
</dbReference>
<feature type="domain" description="HTH araC/xylS-type" evidence="4">
    <location>
        <begin position="219"/>
        <end position="298"/>
    </location>
</feature>
<evidence type="ECO:0000313" key="5">
    <source>
        <dbReference type="EMBL" id="RIV17914.1"/>
    </source>
</evidence>
<sequence length="299" mass="33817">MTKHQNIADFAPSQAATSPPVSGTIAVIRLDDLSAESVAATAVYTRKDFYKISLITGHATYHYRDQSYRVEPGQCALVFTNQETPYRWEVHSGSCSGYACLFTADFLPMHTHLRPANLLVFDADRQSVYQLAPQEKETFTALFLKMLAEQDSDYVGKHQLLFLYVLECIHQALKLQPESDIRKQTAATRLTESFKTLLAGQFPLVTPFQPIRLRSPQAFAQELAVHPNYLNQVLKTVTGRTTTQLIAERLMQEARALLMHSNWSISQISNSLGFEEPTHFTKAFRSHTRQTPSSFRQTS</sequence>
<protein>
    <submittedName>
        <fullName evidence="5">AraC family transcriptional regulator</fullName>
    </submittedName>
</protein>
<dbReference type="PANTHER" id="PTHR43280">
    <property type="entry name" value="ARAC-FAMILY TRANSCRIPTIONAL REGULATOR"/>
    <property type="match status" value="1"/>
</dbReference>
<dbReference type="SUPFAM" id="SSF46689">
    <property type="entry name" value="Homeodomain-like"/>
    <property type="match status" value="1"/>
</dbReference>
<dbReference type="InterPro" id="IPR009057">
    <property type="entry name" value="Homeodomain-like_sf"/>
</dbReference>
<dbReference type="SUPFAM" id="SSF51215">
    <property type="entry name" value="Regulatory protein AraC"/>
    <property type="match status" value="1"/>
</dbReference>
<accession>A0A418LXB7</accession>
<gene>
    <name evidence="5" type="ORF">DYU11_29835</name>
</gene>
<evidence type="ECO:0000256" key="3">
    <source>
        <dbReference type="ARBA" id="ARBA00023163"/>
    </source>
</evidence>
<dbReference type="PRINTS" id="PR00032">
    <property type="entry name" value="HTHARAC"/>
</dbReference>
<comment type="caution">
    <text evidence="5">The sequence shown here is derived from an EMBL/GenBank/DDBJ whole genome shotgun (WGS) entry which is preliminary data.</text>
</comment>
<name>A0A418LXB7_9BACT</name>
<dbReference type="AlphaFoldDB" id="A0A418LXB7"/>
<dbReference type="OrthoDB" id="629200at2"/>
<dbReference type="RefSeq" id="WP_119671414.1">
    <property type="nucleotide sequence ID" value="NZ_QXED01000014.1"/>
</dbReference>
<evidence type="ECO:0000259" key="4">
    <source>
        <dbReference type="PROSITE" id="PS01124"/>
    </source>
</evidence>
<dbReference type="PROSITE" id="PS01124">
    <property type="entry name" value="HTH_ARAC_FAMILY_2"/>
    <property type="match status" value="1"/>
</dbReference>
<dbReference type="GO" id="GO:0043565">
    <property type="term" value="F:sequence-specific DNA binding"/>
    <property type="evidence" value="ECO:0007669"/>
    <property type="project" value="InterPro"/>
</dbReference>
<dbReference type="EMBL" id="QXED01000014">
    <property type="protein sequence ID" value="RIV17914.1"/>
    <property type="molecule type" value="Genomic_DNA"/>
</dbReference>
<dbReference type="InterPro" id="IPR037923">
    <property type="entry name" value="HTH-like"/>
</dbReference>
<dbReference type="SMART" id="SM00342">
    <property type="entry name" value="HTH_ARAC"/>
    <property type="match status" value="1"/>
</dbReference>
<dbReference type="PANTHER" id="PTHR43280:SF32">
    <property type="entry name" value="TRANSCRIPTIONAL REGULATORY PROTEIN"/>
    <property type="match status" value="1"/>
</dbReference>